<dbReference type="Proteomes" id="UP001157109">
    <property type="component" value="Unassembled WGS sequence"/>
</dbReference>
<name>A0ABQ6HR90_9MICO</name>
<gene>
    <name evidence="1" type="ORF">GCM10025862_22040</name>
</gene>
<accession>A0ABQ6HR90</accession>
<keyword evidence="2" id="KW-1185">Reference proteome</keyword>
<organism evidence="1 2">
    <name type="scientific">Arsenicicoccus piscis</name>
    <dbReference type="NCBI Taxonomy" id="673954"/>
    <lineage>
        <taxon>Bacteria</taxon>
        <taxon>Bacillati</taxon>
        <taxon>Actinomycetota</taxon>
        <taxon>Actinomycetes</taxon>
        <taxon>Micrococcales</taxon>
        <taxon>Intrasporangiaceae</taxon>
        <taxon>Arsenicicoccus</taxon>
    </lineage>
</organism>
<dbReference type="RefSeq" id="WP_241444916.1">
    <property type="nucleotide sequence ID" value="NZ_BSUJ01000001.1"/>
</dbReference>
<dbReference type="EMBL" id="BSUJ01000001">
    <property type="protein sequence ID" value="GMA20183.1"/>
    <property type="molecule type" value="Genomic_DNA"/>
</dbReference>
<proteinExistence type="predicted"/>
<sequence>MVIHQARESVRPHPQLRAVDPAAAVVQTALLDPVSGLMSADRLLATDPGAQARMDAVLHAYRSARGIVLARAALALADPRHESPGESHTVYVLHGLGWEIEPQFGVRCGSKVFRPDGRLIVPGRPDAKIAVEHDGRDKYAQIDGRGQTKADVAALLAEKGREDDLRSLGWQFIRVTRERLQVPSNLMVVVDRAVLADARRLRQDRQDGVLVGSVW</sequence>
<protein>
    <recommendedName>
        <fullName evidence="3">AbiEi antitoxin C-terminal domain-containing protein</fullName>
    </recommendedName>
</protein>
<reference evidence="2" key="1">
    <citation type="journal article" date="2019" name="Int. J. Syst. Evol. Microbiol.">
        <title>The Global Catalogue of Microorganisms (GCM) 10K type strain sequencing project: providing services to taxonomists for standard genome sequencing and annotation.</title>
        <authorList>
            <consortium name="The Broad Institute Genomics Platform"/>
            <consortium name="The Broad Institute Genome Sequencing Center for Infectious Disease"/>
            <person name="Wu L."/>
            <person name="Ma J."/>
        </authorList>
    </citation>
    <scope>NUCLEOTIDE SEQUENCE [LARGE SCALE GENOMIC DNA]</scope>
    <source>
        <strain evidence="2">NBRC 105830</strain>
    </source>
</reference>
<evidence type="ECO:0000313" key="2">
    <source>
        <dbReference type="Proteomes" id="UP001157109"/>
    </source>
</evidence>
<evidence type="ECO:0008006" key="3">
    <source>
        <dbReference type="Google" id="ProtNLM"/>
    </source>
</evidence>
<comment type="caution">
    <text evidence="1">The sequence shown here is derived from an EMBL/GenBank/DDBJ whole genome shotgun (WGS) entry which is preliminary data.</text>
</comment>
<evidence type="ECO:0000313" key="1">
    <source>
        <dbReference type="EMBL" id="GMA20183.1"/>
    </source>
</evidence>